<dbReference type="GO" id="GO:0016491">
    <property type="term" value="F:oxidoreductase activity"/>
    <property type="evidence" value="ECO:0007669"/>
    <property type="project" value="UniProtKB-ARBA"/>
</dbReference>
<dbReference type="PANTHER" id="PTHR43255:SF2">
    <property type="entry name" value="HETERODISULFIDE REDUCTASE RELATED PROTEIN"/>
    <property type="match status" value="1"/>
</dbReference>
<dbReference type="KEGG" id="afg:AFULGI_00008950"/>
<dbReference type="InterPro" id="IPR051460">
    <property type="entry name" value="HdrC_iron-sulfur_subunit"/>
</dbReference>
<feature type="domain" description="Cysteine-rich" evidence="1">
    <location>
        <begin position="205"/>
        <end position="286"/>
    </location>
</feature>
<gene>
    <name evidence="2" type="ORF">AFULGI_00008950</name>
</gene>
<evidence type="ECO:0000313" key="3">
    <source>
        <dbReference type="Proteomes" id="UP000028501"/>
    </source>
</evidence>
<sequence>MIKPEYVVKLLSENMKKTRNPLGIKNEKTNNWWKKVEISKEGDWLFFTGMLYQLTPYIEATVKFLEKIENSRLQGLLTLSKAFPVPFSLLKAITPREAREEAETILQKVYFLLAKSVDVFYAPHLDFYSGILLYDFGHDEAFAEHAKFVCKRLESAGIEKIVTPDPHTTYALKVLYPKFTGVEFDVKSYIELLSDAKSLFNEEFVIHDPCYYGRYLELSDRVREVLNCAGVKYRGVRYSGRLTNCCGGPVEALSPKISREIARLRVEELGNSRIITFCPICLANLRRAGGNAVDFSMVVG</sequence>
<dbReference type="Pfam" id="PF02754">
    <property type="entry name" value="CCG"/>
    <property type="match status" value="1"/>
</dbReference>
<protein>
    <submittedName>
        <fullName evidence="2">Fe-S oxidoreductase</fullName>
    </submittedName>
</protein>
<dbReference type="RefSeq" id="WP_010878312.1">
    <property type="nucleotide sequence ID" value="NZ_CP006577.1"/>
</dbReference>
<proteinExistence type="predicted"/>
<dbReference type="Proteomes" id="UP000028501">
    <property type="component" value="Chromosome"/>
</dbReference>
<dbReference type="PANTHER" id="PTHR43255">
    <property type="entry name" value="IRON-SULFUR-BINDING OXIDOREDUCTASE FADF-RELATED-RELATED"/>
    <property type="match status" value="1"/>
</dbReference>
<dbReference type="InterPro" id="IPR004017">
    <property type="entry name" value="Cys_rich_dom"/>
</dbReference>
<organism evidence="2 3">
    <name type="scientific">Archaeoglobus fulgidus DSM 8774</name>
    <dbReference type="NCBI Taxonomy" id="1344584"/>
    <lineage>
        <taxon>Archaea</taxon>
        <taxon>Methanobacteriati</taxon>
        <taxon>Methanobacteriota</taxon>
        <taxon>Archaeoglobi</taxon>
        <taxon>Archaeoglobales</taxon>
        <taxon>Archaeoglobaceae</taxon>
        <taxon>Archaeoglobus</taxon>
    </lineage>
</organism>
<evidence type="ECO:0000313" key="2">
    <source>
        <dbReference type="EMBL" id="AIG97687.1"/>
    </source>
</evidence>
<reference evidence="2 3" key="1">
    <citation type="submission" date="2013-07" db="EMBL/GenBank/DDBJ databases">
        <title>Genome of Archaeoglobus fulgidus.</title>
        <authorList>
            <person name="Fiebig A."/>
            <person name="Birkeland N.-K."/>
        </authorList>
    </citation>
    <scope>NUCLEOTIDE SEQUENCE [LARGE SCALE GENOMIC DNA]</scope>
    <source>
        <strain evidence="2 3">DSM 8774</strain>
    </source>
</reference>
<dbReference type="GeneID" id="24794409"/>
<dbReference type="GO" id="GO:0005886">
    <property type="term" value="C:plasma membrane"/>
    <property type="evidence" value="ECO:0007669"/>
    <property type="project" value="TreeGrafter"/>
</dbReference>
<dbReference type="HOGENOM" id="CLU_023081_2_1_2"/>
<dbReference type="AlphaFoldDB" id="A0A075WDE8"/>
<dbReference type="EMBL" id="CP006577">
    <property type="protein sequence ID" value="AIG97687.1"/>
    <property type="molecule type" value="Genomic_DNA"/>
</dbReference>
<name>A0A075WDE8_ARCFL</name>
<accession>A0A075WDE8</accession>
<evidence type="ECO:0000259" key="1">
    <source>
        <dbReference type="Pfam" id="PF02754"/>
    </source>
</evidence>